<name>A0A8H7BUT1_9FUNG</name>
<protein>
    <recommendedName>
        <fullName evidence="1">peptidyl-tRNA hydrolase</fullName>
        <ecNumber evidence="1">3.1.1.29</ecNumber>
    </recommendedName>
</protein>
<dbReference type="EC" id="3.1.1.29" evidence="1"/>
<comment type="caution">
    <text evidence="6">The sequence shown here is derived from an EMBL/GenBank/DDBJ whole genome shotgun (WGS) entry which is preliminary data.</text>
</comment>
<evidence type="ECO:0000256" key="4">
    <source>
        <dbReference type="ARBA" id="ARBA00022884"/>
    </source>
</evidence>
<keyword evidence="4" id="KW-0694">RNA-binding</keyword>
<gene>
    <name evidence="6" type="primary">PTRH1</name>
    <name evidence="6" type="ORF">EC973_000213</name>
</gene>
<dbReference type="InterPro" id="IPR036416">
    <property type="entry name" value="Pept_tRNA_hydro_sf"/>
</dbReference>
<sequence length="168" mass="18790">MMLLDHLAEQLNVTWSQNRSWKAIRELSIEQSNVYVFHDDLQRSLGKLSLKEGGSANGHNGIKSLVQSLRSDAFKRVRIGIGRPPTAEDNRSPEVVADFVLSKFTLSEINVLKTEVFPLLDTSAKGLETLCDRGQLWVKPKPRKQKIAVEKPIEAVIDPKAIIESNTS</sequence>
<organism evidence="6 7">
    <name type="scientific">Apophysomyces ossiformis</name>
    <dbReference type="NCBI Taxonomy" id="679940"/>
    <lineage>
        <taxon>Eukaryota</taxon>
        <taxon>Fungi</taxon>
        <taxon>Fungi incertae sedis</taxon>
        <taxon>Mucoromycota</taxon>
        <taxon>Mucoromycotina</taxon>
        <taxon>Mucoromycetes</taxon>
        <taxon>Mucorales</taxon>
        <taxon>Mucorineae</taxon>
        <taxon>Mucoraceae</taxon>
        <taxon>Apophysomyces</taxon>
    </lineage>
</organism>
<evidence type="ECO:0000256" key="5">
    <source>
        <dbReference type="ARBA" id="ARBA00038063"/>
    </source>
</evidence>
<comment type="similarity">
    <text evidence="5">Belongs to the PTH family.</text>
</comment>
<dbReference type="InterPro" id="IPR001328">
    <property type="entry name" value="Pept_tRNA_hydro"/>
</dbReference>
<keyword evidence="7" id="KW-1185">Reference proteome</keyword>
<dbReference type="Proteomes" id="UP000605846">
    <property type="component" value="Unassembled WGS sequence"/>
</dbReference>
<dbReference type="PROSITE" id="PS01196">
    <property type="entry name" value="PEPT_TRNA_HYDROL_2"/>
    <property type="match status" value="1"/>
</dbReference>
<dbReference type="EMBL" id="JABAYA010000010">
    <property type="protein sequence ID" value="KAF7731405.1"/>
    <property type="molecule type" value="Genomic_DNA"/>
</dbReference>
<dbReference type="PANTHER" id="PTHR17224:SF1">
    <property type="entry name" value="PEPTIDYL-TRNA HYDROLASE"/>
    <property type="match status" value="1"/>
</dbReference>
<evidence type="ECO:0000256" key="1">
    <source>
        <dbReference type="ARBA" id="ARBA00013260"/>
    </source>
</evidence>
<dbReference type="AlphaFoldDB" id="A0A8H7BUT1"/>
<dbReference type="Gene3D" id="3.40.50.1470">
    <property type="entry name" value="Peptidyl-tRNA hydrolase"/>
    <property type="match status" value="1"/>
</dbReference>
<dbReference type="Pfam" id="PF01195">
    <property type="entry name" value="Pept_tRNA_hydro"/>
    <property type="match status" value="1"/>
</dbReference>
<dbReference type="GO" id="GO:0000049">
    <property type="term" value="F:tRNA binding"/>
    <property type="evidence" value="ECO:0007669"/>
    <property type="project" value="UniProtKB-KW"/>
</dbReference>
<evidence type="ECO:0000256" key="2">
    <source>
        <dbReference type="ARBA" id="ARBA00022555"/>
    </source>
</evidence>
<evidence type="ECO:0000256" key="3">
    <source>
        <dbReference type="ARBA" id="ARBA00022801"/>
    </source>
</evidence>
<dbReference type="InterPro" id="IPR018171">
    <property type="entry name" value="Pept_tRNA_hydro_CS"/>
</dbReference>
<evidence type="ECO:0000313" key="7">
    <source>
        <dbReference type="Proteomes" id="UP000605846"/>
    </source>
</evidence>
<keyword evidence="3 6" id="KW-0378">Hydrolase</keyword>
<proteinExistence type="inferred from homology"/>
<dbReference type="OrthoDB" id="1711136at2759"/>
<dbReference type="PANTHER" id="PTHR17224">
    <property type="entry name" value="PEPTIDYL-TRNA HYDROLASE"/>
    <property type="match status" value="1"/>
</dbReference>
<evidence type="ECO:0000313" key="6">
    <source>
        <dbReference type="EMBL" id="KAF7731405.1"/>
    </source>
</evidence>
<reference evidence="6" key="1">
    <citation type="submission" date="2020-01" db="EMBL/GenBank/DDBJ databases">
        <title>Genome Sequencing of Three Apophysomyces-Like Fungal Strains Confirms a Novel Fungal Genus in the Mucoromycota with divergent Burkholderia-like Endosymbiotic Bacteria.</title>
        <authorList>
            <person name="Stajich J.E."/>
            <person name="Macias A.M."/>
            <person name="Carter-House D."/>
            <person name="Lovett B."/>
            <person name="Kasson L.R."/>
            <person name="Berry K."/>
            <person name="Grigoriev I."/>
            <person name="Chang Y."/>
            <person name="Spatafora J."/>
            <person name="Kasson M.T."/>
        </authorList>
    </citation>
    <scope>NUCLEOTIDE SEQUENCE</scope>
    <source>
        <strain evidence="6">NRRL A-21654</strain>
    </source>
</reference>
<dbReference type="GO" id="GO:0004045">
    <property type="term" value="F:peptidyl-tRNA hydrolase activity"/>
    <property type="evidence" value="ECO:0007669"/>
    <property type="project" value="UniProtKB-EC"/>
</dbReference>
<accession>A0A8H7BUT1</accession>
<keyword evidence="2" id="KW-0820">tRNA-binding</keyword>
<dbReference type="SUPFAM" id="SSF53178">
    <property type="entry name" value="Peptidyl-tRNA hydrolase-like"/>
    <property type="match status" value="1"/>
</dbReference>